<dbReference type="EMBL" id="FQXU01000007">
    <property type="protein sequence ID" value="SHI19026.1"/>
    <property type="molecule type" value="Genomic_DNA"/>
</dbReference>
<name>A0A1M5Z419_9CLOT</name>
<protein>
    <submittedName>
        <fullName evidence="2">Sporulation protein YunB</fullName>
    </submittedName>
</protein>
<sequence>MKYYTKKTSTNKRILVFLSIIISLLILFIYMLDKIILSTLMVVADGEMRTRAIEVIDRNILDLYDKEFNYDDIMKIEKDGQGNITMIRADTIKLNSLAAKVSLESQNKLREMGAVGIKIPIGYISKNVILSNLGPSVKVRMLPIGSVKTNYISEFESAGINQTRHKIYLEVETSIKVIIATKSDEVQIKNTIPVAETIIVGKVPTTNLDFGK</sequence>
<keyword evidence="1" id="KW-1133">Transmembrane helix</keyword>
<evidence type="ECO:0000256" key="1">
    <source>
        <dbReference type="SAM" id="Phobius"/>
    </source>
</evidence>
<keyword evidence="1" id="KW-0472">Membrane</keyword>
<dbReference type="PIRSF" id="PIRSF021383">
    <property type="entry name" value="YunB"/>
    <property type="match status" value="1"/>
</dbReference>
<feature type="transmembrane region" description="Helical" evidence="1">
    <location>
        <begin position="12"/>
        <end position="32"/>
    </location>
</feature>
<accession>A0A1M5Z419</accession>
<dbReference type="Pfam" id="PF09560">
    <property type="entry name" value="Spore_YunB"/>
    <property type="match status" value="1"/>
</dbReference>
<dbReference type="Proteomes" id="UP000184241">
    <property type="component" value="Unassembled WGS sequence"/>
</dbReference>
<keyword evidence="1" id="KW-0812">Transmembrane</keyword>
<gene>
    <name evidence="2" type="ORF">SAMN02745941_02574</name>
</gene>
<reference evidence="2 3" key="1">
    <citation type="submission" date="2016-11" db="EMBL/GenBank/DDBJ databases">
        <authorList>
            <person name="Jaros S."/>
            <person name="Januszkiewicz K."/>
            <person name="Wedrychowicz H."/>
        </authorList>
    </citation>
    <scope>NUCLEOTIDE SEQUENCE [LARGE SCALE GENOMIC DNA]</scope>
    <source>
        <strain evidence="2 3">DSM 6191</strain>
    </source>
</reference>
<organism evidence="2 3">
    <name type="scientific">Clostridium intestinale DSM 6191</name>
    <dbReference type="NCBI Taxonomy" id="1121320"/>
    <lineage>
        <taxon>Bacteria</taxon>
        <taxon>Bacillati</taxon>
        <taxon>Bacillota</taxon>
        <taxon>Clostridia</taxon>
        <taxon>Eubacteriales</taxon>
        <taxon>Clostridiaceae</taxon>
        <taxon>Clostridium</taxon>
    </lineage>
</organism>
<proteinExistence type="predicted"/>
<dbReference type="NCBIfam" id="TIGR02832">
    <property type="entry name" value="spo_yunB"/>
    <property type="match status" value="1"/>
</dbReference>
<dbReference type="RefSeq" id="WP_073020019.1">
    <property type="nucleotide sequence ID" value="NZ_FQXU01000007.1"/>
</dbReference>
<dbReference type="AlphaFoldDB" id="A0A1M5Z419"/>
<evidence type="ECO:0000313" key="3">
    <source>
        <dbReference type="Proteomes" id="UP000184241"/>
    </source>
</evidence>
<evidence type="ECO:0000313" key="2">
    <source>
        <dbReference type="EMBL" id="SHI19026.1"/>
    </source>
</evidence>
<dbReference type="InterPro" id="IPR014197">
    <property type="entry name" value="Sporulation_prot_YunB"/>
</dbReference>